<evidence type="ECO:0000313" key="2">
    <source>
        <dbReference type="EMBL" id="KAF6520229.1"/>
    </source>
</evidence>
<evidence type="ECO:0000313" key="3">
    <source>
        <dbReference type="Proteomes" id="UP000593570"/>
    </source>
</evidence>
<gene>
    <name evidence="2" type="ORF">HZS61_016646</name>
</gene>
<evidence type="ECO:0008006" key="4">
    <source>
        <dbReference type="Google" id="ProtNLM"/>
    </source>
</evidence>
<feature type="chain" id="PRO_5034108031" description="Secreted protein" evidence="1">
    <location>
        <begin position="21"/>
        <end position="74"/>
    </location>
</feature>
<proteinExistence type="predicted"/>
<keyword evidence="1" id="KW-0732">Signal</keyword>
<evidence type="ECO:0000256" key="1">
    <source>
        <dbReference type="SAM" id="SignalP"/>
    </source>
</evidence>
<feature type="signal peptide" evidence="1">
    <location>
        <begin position="1"/>
        <end position="20"/>
    </location>
</feature>
<accession>A0A8H6GKS0</accession>
<sequence>MKTIKFGVFLLCRCSISCLSSPSQLYICHSNALYAELPTATETLQPSQTPRRLKQRAVPSEMITCGYKMATQQL</sequence>
<dbReference type="AlphaFoldDB" id="A0A8H6GKS0"/>
<name>A0A8H6GKS0_FUSOX</name>
<reference evidence="2 3" key="1">
    <citation type="journal article" date="2020" name="bioRxiv">
        <title>A chromosome-scale genome assembly for the Fusarium oxysporum strain Fo5176 to establish a model Arabidopsis-fungal pathosystem.</title>
        <authorList>
            <person name="Fokkens L."/>
            <person name="Guo L."/>
            <person name="Dora S."/>
            <person name="Wang B."/>
            <person name="Ye K."/>
            <person name="Sanchez-Rodriguez C."/>
            <person name="Croll D."/>
        </authorList>
    </citation>
    <scope>NUCLEOTIDE SEQUENCE [LARGE SCALE GENOMIC DNA]</scope>
    <source>
        <strain evidence="2 3">Fo5176</strain>
    </source>
</reference>
<dbReference type="Proteomes" id="UP000593570">
    <property type="component" value="Unassembled WGS sequence"/>
</dbReference>
<protein>
    <recommendedName>
        <fullName evidence="4">Secreted protein</fullName>
    </recommendedName>
</protein>
<comment type="caution">
    <text evidence="2">The sequence shown here is derived from an EMBL/GenBank/DDBJ whole genome shotgun (WGS) entry which is preliminary data.</text>
</comment>
<dbReference type="EMBL" id="JACDXP010000008">
    <property type="protein sequence ID" value="KAF6520229.1"/>
    <property type="molecule type" value="Genomic_DNA"/>
</dbReference>
<organism evidence="2 3">
    <name type="scientific">Fusarium oxysporum f. sp. conglutinans</name>
    <dbReference type="NCBI Taxonomy" id="100902"/>
    <lineage>
        <taxon>Eukaryota</taxon>
        <taxon>Fungi</taxon>
        <taxon>Dikarya</taxon>
        <taxon>Ascomycota</taxon>
        <taxon>Pezizomycotina</taxon>
        <taxon>Sordariomycetes</taxon>
        <taxon>Hypocreomycetidae</taxon>
        <taxon>Hypocreales</taxon>
        <taxon>Nectriaceae</taxon>
        <taxon>Fusarium</taxon>
        <taxon>Fusarium oxysporum species complex</taxon>
    </lineage>
</organism>